<comment type="caution">
    <text evidence="1">The sequence shown here is derived from an EMBL/GenBank/DDBJ whole genome shotgun (WGS) entry which is preliminary data.</text>
</comment>
<dbReference type="AlphaFoldDB" id="A0AB34IFP8"/>
<name>A0AB34IFP8_PRYPA</name>
<evidence type="ECO:0000313" key="2">
    <source>
        <dbReference type="Proteomes" id="UP001515480"/>
    </source>
</evidence>
<proteinExistence type="predicted"/>
<accession>A0AB34IFP8</accession>
<reference evidence="1 2" key="1">
    <citation type="journal article" date="2024" name="Science">
        <title>Giant polyketide synthase enzymes in the biosynthesis of giant marine polyether toxins.</title>
        <authorList>
            <person name="Fallon T.R."/>
            <person name="Shende V.V."/>
            <person name="Wierzbicki I.H."/>
            <person name="Pendleton A.L."/>
            <person name="Watervoot N.F."/>
            <person name="Auber R.P."/>
            <person name="Gonzalez D.J."/>
            <person name="Wisecaver J.H."/>
            <person name="Moore B.S."/>
        </authorList>
    </citation>
    <scope>NUCLEOTIDE SEQUENCE [LARGE SCALE GENOMIC DNA]</scope>
    <source>
        <strain evidence="1 2">12B1</strain>
    </source>
</reference>
<evidence type="ECO:0000313" key="1">
    <source>
        <dbReference type="EMBL" id="KAL1496248.1"/>
    </source>
</evidence>
<sequence>MWGKQMNSFRAKQLLQPAARWGMTLGVVGFFLMYEDLPQLILQTPYGNFPGWEGVARHYGLLKPKE</sequence>
<dbReference type="EMBL" id="JBGBPQ010000029">
    <property type="protein sequence ID" value="KAL1496248.1"/>
    <property type="molecule type" value="Genomic_DNA"/>
</dbReference>
<gene>
    <name evidence="1" type="ORF">AB1Y20_016211</name>
</gene>
<keyword evidence="2" id="KW-1185">Reference proteome</keyword>
<protein>
    <submittedName>
        <fullName evidence="1">Uncharacterized protein</fullName>
    </submittedName>
</protein>
<dbReference type="Proteomes" id="UP001515480">
    <property type="component" value="Unassembled WGS sequence"/>
</dbReference>
<organism evidence="1 2">
    <name type="scientific">Prymnesium parvum</name>
    <name type="common">Toxic golden alga</name>
    <dbReference type="NCBI Taxonomy" id="97485"/>
    <lineage>
        <taxon>Eukaryota</taxon>
        <taxon>Haptista</taxon>
        <taxon>Haptophyta</taxon>
        <taxon>Prymnesiophyceae</taxon>
        <taxon>Prymnesiales</taxon>
        <taxon>Prymnesiaceae</taxon>
        <taxon>Prymnesium</taxon>
    </lineage>
</organism>